<feature type="transmembrane region" description="Helical" evidence="1">
    <location>
        <begin position="6"/>
        <end position="22"/>
    </location>
</feature>
<dbReference type="EMBL" id="LUGG01000014">
    <property type="protein sequence ID" value="OBZ70222.1"/>
    <property type="molecule type" value="Genomic_DNA"/>
</dbReference>
<gene>
    <name evidence="2" type="ORF">A0H81_09787</name>
</gene>
<accession>A0A1C7LZZ5</accession>
<keyword evidence="1" id="KW-0812">Transmembrane</keyword>
<keyword evidence="1" id="KW-0472">Membrane</keyword>
<comment type="caution">
    <text evidence="2">The sequence shown here is derived from an EMBL/GenBank/DDBJ whole genome shotgun (WGS) entry which is preliminary data.</text>
</comment>
<evidence type="ECO:0000256" key="1">
    <source>
        <dbReference type="SAM" id="Phobius"/>
    </source>
</evidence>
<dbReference type="AlphaFoldDB" id="A0A1C7LZZ5"/>
<keyword evidence="1" id="KW-1133">Transmembrane helix</keyword>
<reference evidence="2 3" key="1">
    <citation type="submission" date="2016-03" db="EMBL/GenBank/DDBJ databases">
        <title>Whole genome sequencing of Grifola frondosa 9006-11.</title>
        <authorList>
            <person name="Min B."/>
            <person name="Park H."/>
            <person name="Kim J.-G."/>
            <person name="Cho H."/>
            <person name="Oh Y.-L."/>
            <person name="Kong W.-S."/>
            <person name="Choi I.-G."/>
        </authorList>
    </citation>
    <scope>NUCLEOTIDE SEQUENCE [LARGE SCALE GENOMIC DNA]</scope>
    <source>
        <strain evidence="2 3">9006-11</strain>
    </source>
</reference>
<dbReference type="Proteomes" id="UP000092993">
    <property type="component" value="Unassembled WGS sequence"/>
</dbReference>
<organism evidence="2 3">
    <name type="scientific">Grifola frondosa</name>
    <name type="common">Maitake</name>
    <name type="synonym">Polyporus frondosus</name>
    <dbReference type="NCBI Taxonomy" id="5627"/>
    <lineage>
        <taxon>Eukaryota</taxon>
        <taxon>Fungi</taxon>
        <taxon>Dikarya</taxon>
        <taxon>Basidiomycota</taxon>
        <taxon>Agaricomycotina</taxon>
        <taxon>Agaricomycetes</taxon>
        <taxon>Polyporales</taxon>
        <taxon>Grifolaceae</taxon>
        <taxon>Grifola</taxon>
    </lineage>
</organism>
<feature type="transmembrane region" description="Helical" evidence="1">
    <location>
        <begin position="34"/>
        <end position="52"/>
    </location>
</feature>
<keyword evidence="3" id="KW-1185">Reference proteome</keyword>
<proteinExistence type="predicted"/>
<evidence type="ECO:0000313" key="2">
    <source>
        <dbReference type="EMBL" id="OBZ70222.1"/>
    </source>
</evidence>
<sequence length="75" mass="8534">MRCLGPVFAIPLSFFLVFPLFPNQKDSDVLDERLGLYIIAVFFHLICPIPNLRLPWMNIVPQDPDMTVTTIGSTK</sequence>
<name>A0A1C7LZZ5_GRIFR</name>
<evidence type="ECO:0000313" key="3">
    <source>
        <dbReference type="Proteomes" id="UP000092993"/>
    </source>
</evidence>
<protein>
    <submittedName>
        <fullName evidence="2">Uncharacterized protein</fullName>
    </submittedName>
</protein>